<dbReference type="InParanoid" id="G4TFI6"/>
<dbReference type="OMA" id="FAYGREN"/>
<dbReference type="eggNOG" id="ENOG502RZ0M">
    <property type="taxonomic scope" value="Eukaryota"/>
</dbReference>
<dbReference type="PANTHER" id="PTHR40124:SF1">
    <property type="entry name" value="DISAGGREGATASE RELATED REPEAT PROTEIN"/>
    <property type="match status" value="1"/>
</dbReference>
<dbReference type="AlphaFoldDB" id="G4TFI6"/>
<dbReference type="OrthoDB" id="10069995at2759"/>
<gene>
    <name evidence="3" type="ORF">PIIN_04007</name>
</gene>
<proteinExistence type="predicted"/>
<reference evidence="3 4" key="1">
    <citation type="journal article" date="2011" name="PLoS Pathog.">
        <title>Endophytic Life Strategies Decoded by Genome and Transcriptome Analyses of the Mutualistic Root Symbiont Piriformospora indica.</title>
        <authorList>
            <person name="Zuccaro A."/>
            <person name="Lahrmann U."/>
            <person name="Guldener U."/>
            <person name="Langen G."/>
            <person name="Pfiffi S."/>
            <person name="Biedenkopf D."/>
            <person name="Wong P."/>
            <person name="Samans B."/>
            <person name="Grimm C."/>
            <person name="Basiewicz M."/>
            <person name="Murat C."/>
            <person name="Martin F."/>
            <person name="Kogel K.H."/>
        </authorList>
    </citation>
    <scope>NUCLEOTIDE SEQUENCE [LARGE SCALE GENOMIC DNA]</scope>
    <source>
        <strain evidence="3 4">DSM 11827</strain>
    </source>
</reference>
<keyword evidence="4" id="KW-1185">Reference proteome</keyword>
<dbReference type="EMBL" id="CAFZ01000071">
    <property type="protein sequence ID" value="CCA70067.1"/>
    <property type="molecule type" value="Genomic_DNA"/>
</dbReference>
<sequence length="514" mass="56255">MVCVAHVNDALLVVLVTTISSGTSFPVAVLSNDAQISAPTGRVAPLLRSLAPFRVTPIVQEAQENISGHSSTEMPATPLALEQSAFATITRPDVMISIEEPSVTVMTTNTETVTTRPSPPHASGSFPFSPFRSIEWTLPSQYGSLDDAFGIHHFAYGRENLSTEPTSGGTSLLKVTYPRGSYSPSHYPKSGRRKKRNVDEEMLQRARNVTFEYSVWFPPEFDFVKGGKLPGLYGGHEKCSGGDDGLGCFSTRLMWRGDGKGELYLYARKDVQSPSLCATPPRSACNSVYGLSIGRGSFTFKRSSWTRVKQTVWLNTPGINDGGFVLEVGYDDGPMQVVMSNAEVYYRSATVPDYSLSSWEIDDMYSEDDDPDRQLSSEDVIFSPMGSVPPLIFHGQERLHVTKPVTVTIDAIQGMSAVTHPNLSTGVSTAVVSVTASVSSPSRSERPFPVLTRADPTEDSTIGFSGIFFRQVLPHCYAVNLRRDSTFFGGSTPDWASPRDQYAWFKEFRLAINA</sequence>
<dbReference type="Proteomes" id="UP000007148">
    <property type="component" value="Unassembled WGS sequence"/>
</dbReference>
<feature type="chain" id="PRO_5003468704" description="Polysaccharide lyase 14 domain-containing protein" evidence="1">
    <location>
        <begin position="25"/>
        <end position="514"/>
    </location>
</feature>
<dbReference type="Pfam" id="PF21294">
    <property type="entry name" value="Polysacc_lyase_14"/>
    <property type="match status" value="1"/>
</dbReference>
<keyword evidence="1" id="KW-0732">Signal</keyword>
<accession>G4TFI6</accession>
<name>G4TFI6_SERID</name>
<protein>
    <recommendedName>
        <fullName evidence="2">Polysaccharide lyase 14 domain-containing protein</fullName>
    </recommendedName>
</protein>
<evidence type="ECO:0000259" key="2">
    <source>
        <dbReference type="Pfam" id="PF21294"/>
    </source>
</evidence>
<dbReference type="PANTHER" id="PTHR40124">
    <property type="match status" value="1"/>
</dbReference>
<evidence type="ECO:0000256" key="1">
    <source>
        <dbReference type="SAM" id="SignalP"/>
    </source>
</evidence>
<feature type="domain" description="Polysaccharide lyase 14" evidence="2">
    <location>
        <begin position="169"/>
        <end position="348"/>
    </location>
</feature>
<dbReference type="InterPro" id="IPR048958">
    <property type="entry name" value="Polysacc_lyase_14"/>
</dbReference>
<evidence type="ECO:0000313" key="3">
    <source>
        <dbReference type="EMBL" id="CCA70067.1"/>
    </source>
</evidence>
<organism evidence="3 4">
    <name type="scientific">Serendipita indica (strain DSM 11827)</name>
    <name type="common">Root endophyte fungus</name>
    <name type="synonym">Piriformospora indica</name>
    <dbReference type="NCBI Taxonomy" id="1109443"/>
    <lineage>
        <taxon>Eukaryota</taxon>
        <taxon>Fungi</taxon>
        <taxon>Dikarya</taxon>
        <taxon>Basidiomycota</taxon>
        <taxon>Agaricomycotina</taxon>
        <taxon>Agaricomycetes</taxon>
        <taxon>Sebacinales</taxon>
        <taxon>Serendipitaceae</taxon>
        <taxon>Serendipita</taxon>
    </lineage>
</organism>
<dbReference type="HOGENOM" id="CLU_026510_0_0_1"/>
<dbReference type="Gene3D" id="2.60.120.200">
    <property type="match status" value="2"/>
</dbReference>
<evidence type="ECO:0000313" key="4">
    <source>
        <dbReference type="Proteomes" id="UP000007148"/>
    </source>
</evidence>
<feature type="signal peptide" evidence="1">
    <location>
        <begin position="1"/>
        <end position="24"/>
    </location>
</feature>
<comment type="caution">
    <text evidence="3">The sequence shown here is derived from an EMBL/GenBank/DDBJ whole genome shotgun (WGS) entry which is preliminary data.</text>
</comment>